<comment type="caution">
    <text evidence="1">The sequence shown here is derived from an EMBL/GenBank/DDBJ whole genome shotgun (WGS) entry which is preliminary data.</text>
</comment>
<organism evidence="1 2">
    <name type="scientific">Neophaeococcomyces mojaviensis</name>
    <dbReference type="NCBI Taxonomy" id="3383035"/>
    <lineage>
        <taxon>Eukaryota</taxon>
        <taxon>Fungi</taxon>
        <taxon>Dikarya</taxon>
        <taxon>Ascomycota</taxon>
        <taxon>Pezizomycotina</taxon>
        <taxon>Eurotiomycetes</taxon>
        <taxon>Chaetothyriomycetidae</taxon>
        <taxon>Chaetothyriales</taxon>
        <taxon>Chaetothyriales incertae sedis</taxon>
        <taxon>Neophaeococcomyces</taxon>
    </lineage>
</organism>
<keyword evidence="2" id="KW-1185">Reference proteome</keyword>
<reference evidence="1" key="1">
    <citation type="submission" date="2022-10" db="EMBL/GenBank/DDBJ databases">
        <title>Culturing micro-colonial fungi from biological soil crusts in the Mojave desert and describing Neophaeococcomyces mojavensis, and introducing the new genera and species Taxawa tesnikishii.</title>
        <authorList>
            <person name="Kurbessoian T."/>
            <person name="Stajich J.E."/>
        </authorList>
    </citation>
    <scope>NUCLEOTIDE SEQUENCE</scope>
    <source>
        <strain evidence="1">JES_112</strain>
    </source>
</reference>
<protein>
    <submittedName>
        <fullName evidence="1">Uncharacterized protein</fullName>
    </submittedName>
</protein>
<name>A0ACC3AG15_9EURO</name>
<gene>
    <name evidence="1" type="ORF">H2198_001734</name>
</gene>
<dbReference type="Proteomes" id="UP001172386">
    <property type="component" value="Unassembled WGS sequence"/>
</dbReference>
<evidence type="ECO:0000313" key="2">
    <source>
        <dbReference type="Proteomes" id="UP001172386"/>
    </source>
</evidence>
<evidence type="ECO:0000313" key="1">
    <source>
        <dbReference type="EMBL" id="KAJ9661769.1"/>
    </source>
</evidence>
<accession>A0ACC3AG15</accession>
<sequence>MSSSRLIDDLASVCPPKIKVLVLGMSRTGTMSMKTALDQFGYKTLHASNVHETPGGFSYWNEAIDAKFYGQGKPYCKLDFDKLLKKYTAISDMPAILFVDELLAAYPEAKVVLTNRDVDDWIVSMNKTIYLILEESLSRFHEVINPRGHGPFFACVRRVVNIWTGGDIKDREKLRKGYLDHY</sequence>
<proteinExistence type="predicted"/>
<dbReference type="EMBL" id="JAPDRQ010000020">
    <property type="protein sequence ID" value="KAJ9661769.1"/>
    <property type="molecule type" value="Genomic_DNA"/>
</dbReference>